<protein>
    <recommendedName>
        <fullName evidence="4">UvrD-like helicase C-terminal domain-containing protein</fullName>
    </recommendedName>
</protein>
<sequence>MALIPLLVELCTTDRSRRHDRRLLPRRRLDASDGQARQERVSSLAPELTKGPELDLVVLVRPEVWGEGVRGAVDRYVAMTRATSELVILG</sequence>
<dbReference type="KEGG" id="tfa:BW733_09375"/>
<proteinExistence type="predicted"/>
<evidence type="ECO:0000256" key="1">
    <source>
        <dbReference type="SAM" id="MobiDB-lite"/>
    </source>
</evidence>
<feature type="compositionally biased region" description="Basic and acidic residues" evidence="1">
    <location>
        <begin position="27"/>
        <end position="40"/>
    </location>
</feature>
<dbReference type="AlphaFoldDB" id="A0A1Q2CY28"/>
<dbReference type="EMBL" id="CP019607">
    <property type="protein sequence ID" value="AQP51007.1"/>
    <property type="molecule type" value="Genomic_DNA"/>
</dbReference>
<dbReference type="OrthoDB" id="9787585at2"/>
<evidence type="ECO:0000313" key="2">
    <source>
        <dbReference type="EMBL" id="AQP51007.1"/>
    </source>
</evidence>
<dbReference type="RefSeq" id="WP_077349906.1">
    <property type="nucleotide sequence ID" value="NZ_CP019607.1"/>
</dbReference>
<organism evidence="2 3">
    <name type="scientific">Tessaracoccus flavescens</name>
    <dbReference type="NCBI Taxonomy" id="399497"/>
    <lineage>
        <taxon>Bacteria</taxon>
        <taxon>Bacillati</taxon>
        <taxon>Actinomycetota</taxon>
        <taxon>Actinomycetes</taxon>
        <taxon>Propionibacteriales</taxon>
        <taxon>Propionibacteriaceae</taxon>
        <taxon>Tessaracoccus</taxon>
    </lineage>
</organism>
<gene>
    <name evidence="2" type="ORF">BW733_09375</name>
</gene>
<dbReference type="Proteomes" id="UP000188235">
    <property type="component" value="Chromosome"/>
</dbReference>
<evidence type="ECO:0008006" key="4">
    <source>
        <dbReference type="Google" id="ProtNLM"/>
    </source>
</evidence>
<evidence type="ECO:0000313" key="3">
    <source>
        <dbReference type="Proteomes" id="UP000188235"/>
    </source>
</evidence>
<accession>A0A1Q2CY28</accession>
<keyword evidence="3" id="KW-1185">Reference proteome</keyword>
<dbReference type="STRING" id="399497.BW733_09375"/>
<reference evidence="2 3" key="1">
    <citation type="journal article" date="2008" name="Int. J. Syst. Evol. Microbiol.">
        <title>Tessaracoccus flavescens sp. nov., isolated from marine sediment.</title>
        <authorList>
            <person name="Lee D.W."/>
            <person name="Lee S.D."/>
        </authorList>
    </citation>
    <scope>NUCLEOTIDE SEQUENCE [LARGE SCALE GENOMIC DNA]</scope>
    <source>
        <strain evidence="2 3">SST-39T</strain>
    </source>
</reference>
<feature type="region of interest" description="Disordered" evidence="1">
    <location>
        <begin position="22"/>
        <end position="45"/>
    </location>
</feature>
<name>A0A1Q2CY28_9ACTN</name>